<dbReference type="Proteomes" id="UP000216411">
    <property type="component" value="Unassembled WGS sequence"/>
</dbReference>
<dbReference type="Proteomes" id="UP000247523">
    <property type="component" value="Unassembled WGS sequence"/>
</dbReference>
<comment type="cofactor">
    <cofactor evidence="3">
        <name>Mg(2+)</name>
        <dbReference type="ChEBI" id="CHEBI:18420"/>
    </cofactor>
    <text evidence="3">Binds 2 magnesium ions per subunit.</text>
</comment>
<keyword evidence="3" id="KW-0460">Magnesium</keyword>
<keyword evidence="4" id="KW-0175">Coiled coil</keyword>
<dbReference type="InterPro" id="IPR005502">
    <property type="entry name" value="Ribosyl_crysJ1"/>
</dbReference>
<evidence type="ECO:0000256" key="2">
    <source>
        <dbReference type="ARBA" id="ARBA00022801"/>
    </source>
</evidence>
<dbReference type="AlphaFoldDB" id="A0A318EMQ6"/>
<evidence type="ECO:0000313" key="8">
    <source>
        <dbReference type="Proteomes" id="UP000247523"/>
    </source>
</evidence>
<evidence type="ECO:0000313" key="6">
    <source>
        <dbReference type="EMBL" id="RDY31160.1"/>
    </source>
</evidence>
<reference evidence="5 8" key="2">
    <citation type="submission" date="2018-05" db="EMBL/GenBank/DDBJ databases">
        <title>Genomic Encyclopedia of Type Strains, Phase IV (KMG-IV): sequencing the most valuable type-strain genomes for metagenomic binning, comparative biology and taxonomic classification.</title>
        <authorList>
            <person name="Goeker M."/>
        </authorList>
    </citation>
    <scope>NUCLEOTIDE SEQUENCE [LARGE SCALE GENOMIC DNA]</scope>
    <source>
        <strain evidence="5 8">DSM 28816</strain>
    </source>
</reference>
<reference evidence="6" key="3">
    <citation type="submission" date="2018-07" db="EMBL/GenBank/DDBJ databases">
        <authorList>
            <person name="Quirk P.G."/>
            <person name="Krulwich T.A."/>
        </authorList>
    </citation>
    <scope>NUCLEOTIDE SEQUENCE</scope>
    <source>
        <strain evidence="6">CCRI-19302</strain>
    </source>
</reference>
<evidence type="ECO:0000256" key="1">
    <source>
        <dbReference type="ARBA" id="ARBA00010702"/>
    </source>
</evidence>
<dbReference type="GO" id="GO:0016787">
    <property type="term" value="F:hydrolase activity"/>
    <property type="evidence" value="ECO:0007669"/>
    <property type="project" value="UniProtKB-KW"/>
</dbReference>
<comment type="similarity">
    <text evidence="1">Belongs to the ADP-ribosylglycohydrolase family.</text>
</comment>
<dbReference type="GO" id="GO:0046872">
    <property type="term" value="F:metal ion binding"/>
    <property type="evidence" value="ECO:0007669"/>
    <property type="project" value="UniProtKB-KW"/>
</dbReference>
<keyword evidence="3" id="KW-0479">Metal-binding</keyword>
<dbReference type="EMBL" id="QICS01000016">
    <property type="protein sequence ID" value="PXV85625.1"/>
    <property type="molecule type" value="Genomic_DNA"/>
</dbReference>
<dbReference type="SUPFAM" id="SSF101478">
    <property type="entry name" value="ADP-ribosylglycohydrolase"/>
    <property type="match status" value="1"/>
</dbReference>
<feature type="binding site" evidence="3">
    <location>
        <position position="134"/>
    </location>
    <ligand>
        <name>Mg(2+)</name>
        <dbReference type="ChEBI" id="CHEBI:18420"/>
        <label>1</label>
    </ligand>
</feature>
<evidence type="ECO:0000256" key="4">
    <source>
        <dbReference type="SAM" id="Coils"/>
    </source>
</evidence>
<proteinExistence type="inferred from homology"/>
<dbReference type="InterPro" id="IPR036705">
    <property type="entry name" value="Ribosyl_crysJ1_sf"/>
</dbReference>
<evidence type="ECO:0000313" key="7">
    <source>
        <dbReference type="Proteomes" id="UP000216411"/>
    </source>
</evidence>
<keyword evidence="7" id="KW-1185">Reference proteome</keyword>
<reference evidence="6 7" key="1">
    <citation type="journal article" date="2017" name="Genome Announc.">
        <title>Draft Genome Sequence of a Sporulating and Motile Strain of Lachnotalea glycerini Isolated from Water in Quebec City, Canada.</title>
        <authorList>
            <person name="Maheux A.F."/>
            <person name="Boudreau D.K."/>
            <person name="Berube E."/>
            <person name="Boissinot M."/>
            <person name="Raymond F."/>
            <person name="Brodeur S."/>
            <person name="Corbeil J."/>
            <person name="Isabel S."/>
            <person name="Omar R.F."/>
            <person name="Bergeron M.G."/>
        </authorList>
    </citation>
    <scope>NUCLEOTIDE SEQUENCE [LARGE SCALE GENOMIC DNA]</scope>
    <source>
        <strain evidence="6 7">CCRI-19302</strain>
    </source>
</reference>
<sequence>MGKKQLTLVERWELDIKAYEKGVNVKTSTPQCKKCRYFIKKNALHCDIYINEKKPRDVMFCHKECLSFNSNNILDIGVLNEYDNRLYGGIFGFCIGDMLGVPVEFSTREERDNDEVKELRAYGTYHQPFGAWSDDTSMMLCLIDAFNYGFSMDKLAENFVSYYKDGKFTPNGVMFDIGISTQNAIEKIIHGIEPVKCGGSSEMDNGNGSLMRILPLAYLENKYDEEQIVKLVENVSSITHSHDRSKLACILYVELASQLIQGKEKLEAYEETIELIRKKCNEVYSNEFKNFEKILNKNVINFRREEIKSTGYVIDTLEAVLWLFFNKNSYEEMVLGAVNLGGDTDTIAAIVGGLSGIYYGFNSIPDRWVQNVERKKEIMEMISCFFKIIND</sequence>
<name>A0A318EMQ6_9FIRM</name>
<dbReference type="RefSeq" id="WP_110291899.1">
    <property type="nucleotide sequence ID" value="NZ_NOKA02000021.1"/>
</dbReference>
<keyword evidence="2 5" id="KW-0378">Hydrolase</keyword>
<feature type="coiled-coil region" evidence="4">
    <location>
        <begin position="252"/>
        <end position="286"/>
    </location>
</feature>
<dbReference type="InterPro" id="IPR050792">
    <property type="entry name" value="ADP-ribosylglycohydrolase"/>
</dbReference>
<comment type="caution">
    <text evidence="5">The sequence shown here is derived from an EMBL/GenBank/DDBJ whole genome shotgun (WGS) entry which is preliminary data.</text>
</comment>
<accession>A0A318EMQ6</accession>
<feature type="binding site" evidence="3">
    <location>
        <position position="346"/>
    </location>
    <ligand>
        <name>Mg(2+)</name>
        <dbReference type="ChEBI" id="CHEBI:18420"/>
        <label>1</label>
    </ligand>
</feature>
<dbReference type="PANTHER" id="PTHR16222:SF24">
    <property type="entry name" value="ADP-RIBOSYLHYDROLASE ARH3"/>
    <property type="match status" value="1"/>
</dbReference>
<evidence type="ECO:0000313" key="5">
    <source>
        <dbReference type="EMBL" id="PXV85625.1"/>
    </source>
</evidence>
<feature type="binding site" evidence="3">
    <location>
        <position position="345"/>
    </location>
    <ligand>
        <name>Mg(2+)</name>
        <dbReference type="ChEBI" id="CHEBI:18420"/>
        <label>1</label>
    </ligand>
</feature>
<gene>
    <name evidence="5" type="ORF">C8E03_11659</name>
    <name evidence="6" type="ORF">CG710_011265</name>
</gene>
<organism evidence="5 8">
    <name type="scientific">Lachnotalea glycerini</name>
    <dbReference type="NCBI Taxonomy" id="1763509"/>
    <lineage>
        <taxon>Bacteria</taxon>
        <taxon>Bacillati</taxon>
        <taxon>Bacillota</taxon>
        <taxon>Clostridia</taxon>
        <taxon>Lachnospirales</taxon>
        <taxon>Lachnospiraceae</taxon>
        <taxon>Lachnotalea</taxon>
    </lineage>
</organism>
<dbReference type="PANTHER" id="PTHR16222">
    <property type="entry name" value="ADP-RIBOSYLGLYCOHYDROLASE"/>
    <property type="match status" value="1"/>
</dbReference>
<feature type="binding site" evidence="3">
    <location>
        <position position="133"/>
    </location>
    <ligand>
        <name>Mg(2+)</name>
        <dbReference type="ChEBI" id="CHEBI:18420"/>
        <label>1</label>
    </ligand>
</feature>
<feature type="binding site" evidence="3">
    <location>
        <position position="343"/>
    </location>
    <ligand>
        <name>Mg(2+)</name>
        <dbReference type="ChEBI" id="CHEBI:18420"/>
        <label>1</label>
    </ligand>
</feature>
<protein>
    <submittedName>
        <fullName evidence="5 6">ADP-ribosylglycohydrolase</fullName>
    </submittedName>
</protein>
<evidence type="ECO:0000256" key="3">
    <source>
        <dbReference type="PIRSR" id="PIRSR605502-1"/>
    </source>
</evidence>
<dbReference type="Gene3D" id="1.10.4080.10">
    <property type="entry name" value="ADP-ribosylation/Crystallin J1"/>
    <property type="match status" value="1"/>
</dbReference>
<feature type="binding site" evidence="3">
    <location>
        <position position="135"/>
    </location>
    <ligand>
        <name>Mg(2+)</name>
        <dbReference type="ChEBI" id="CHEBI:18420"/>
        <label>1</label>
    </ligand>
</feature>
<dbReference type="OrthoDB" id="9798107at2"/>
<dbReference type="EMBL" id="NOKA02000021">
    <property type="protein sequence ID" value="RDY31160.1"/>
    <property type="molecule type" value="Genomic_DNA"/>
</dbReference>
<dbReference type="Pfam" id="PF03747">
    <property type="entry name" value="ADP_ribosyl_GH"/>
    <property type="match status" value="1"/>
</dbReference>